<proteinExistence type="predicted"/>
<gene>
    <name evidence="18" type="ORF">THITE_159718</name>
</gene>
<feature type="domain" description="Peptidase S53" evidence="17">
    <location>
        <begin position="216"/>
        <end position="598"/>
    </location>
</feature>
<evidence type="ECO:0000256" key="3">
    <source>
        <dbReference type="ARBA" id="ARBA00004239"/>
    </source>
</evidence>
<comment type="function">
    <text evidence="2">Secreted tripeptidyl-peptidase which degrades proteins at acidic pHs and is involved in virulence.</text>
</comment>
<feature type="binding site" evidence="15">
    <location>
        <position position="550"/>
    </location>
    <ligand>
        <name>Ca(2+)</name>
        <dbReference type="ChEBI" id="CHEBI:29108"/>
    </ligand>
</feature>
<keyword evidence="13" id="KW-0865">Zymogen</keyword>
<dbReference type="RefSeq" id="XP_003658289.1">
    <property type="nucleotide sequence ID" value="XM_003658241.1"/>
</dbReference>
<dbReference type="InterPro" id="IPR023828">
    <property type="entry name" value="Peptidase_S8_Ser-AS"/>
</dbReference>
<dbReference type="InterPro" id="IPR050819">
    <property type="entry name" value="Tripeptidyl-peptidase_I"/>
</dbReference>
<dbReference type="GO" id="GO:0046872">
    <property type="term" value="F:metal ion binding"/>
    <property type="evidence" value="ECO:0007669"/>
    <property type="project" value="UniProtKB-UniRule"/>
</dbReference>
<evidence type="ECO:0000256" key="11">
    <source>
        <dbReference type="ARBA" id="ARBA00022837"/>
    </source>
</evidence>
<dbReference type="PROSITE" id="PS51695">
    <property type="entry name" value="SEDOLISIN"/>
    <property type="match status" value="1"/>
</dbReference>
<dbReference type="OrthoDB" id="409122at2759"/>
<feature type="active site" description="Charge relay system" evidence="15">
    <location>
        <position position="291"/>
    </location>
</feature>
<feature type="binding site" evidence="15">
    <location>
        <position position="576"/>
    </location>
    <ligand>
        <name>Ca(2+)</name>
        <dbReference type="ChEBI" id="CHEBI:29108"/>
    </ligand>
</feature>
<feature type="signal peptide" evidence="16">
    <location>
        <begin position="1"/>
        <end position="22"/>
    </location>
</feature>
<evidence type="ECO:0000256" key="2">
    <source>
        <dbReference type="ARBA" id="ARBA00002451"/>
    </source>
</evidence>
<dbReference type="EC" id="3.4.14.10" evidence="4"/>
<feature type="active site" description="Charge relay system" evidence="15">
    <location>
        <position position="295"/>
    </location>
</feature>
<dbReference type="SUPFAM" id="SSF54897">
    <property type="entry name" value="Protease propeptides/inhibitors"/>
    <property type="match status" value="1"/>
</dbReference>
<evidence type="ECO:0000256" key="9">
    <source>
        <dbReference type="ARBA" id="ARBA00022801"/>
    </source>
</evidence>
<evidence type="ECO:0000256" key="7">
    <source>
        <dbReference type="ARBA" id="ARBA00022723"/>
    </source>
</evidence>
<keyword evidence="14" id="KW-0325">Glycoprotein</keyword>
<dbReference type="PANTHER" id="PTHR14218:SF15">
    <property type="entry name" value="TRIPEPTIDYL-PEPTIDASE 1"/>
    <property type="match status" value="1"/>
</dbReference>
<keyword evidence="10 15" id="KW-0720">Serine protease</keyword>
<evidence type="ECO:0000256" key="1">
    <source>
        <dbReference type="ARBA" id="ARBA00001910"/>
    </source>
</evidence>
<keyword evidence="7 15" id="KW-0479">Metal-binding</keyword>
<evidence type="ECO:0000256" key="14">
    <source>
        <dbReference type="ARBA" id="ARBA00023180"/>
    </source>
</evidence>
<evidence type="ECO:0000256" key="15">
    <source>
        <dbReference type="PROSITE-ProRule" id="PRU01032"/>
    </source>
</evidence>
<dbReference type="Gene3D" id="3.40.50.200">
    <property type="entry name" value="Peptidase S8/S53 domain"/>
    <property type="match status" value="1"/>
</dbReference>
<keyword evidence="9 15" id="KW-0378">Hydrolase</keyword>
<feature type="active site" description="Charge relay system" evidence="15">
    <location>
        <position position="508"/>
    </location>
</feature>
<feature type="binding site" evidence="15">
    <location>
        <position position="578"/>
    </location>
    <ligand>
        <name>Ca(2+)</name>
        <dbReference type="ChEBI" id="CHEBI:29108"/>
    </ligand>
</feature>
<evidence type="ECO:0000256" key="12">
    <source>
        <dbReference type="ARBA" id="ARBA00023026"/>
    </source>
</evidence>
<dbReference type="eggNOG" id="ENOG502QR6D">
    <property type="taxonomic scope" value="Eukaryota"/>
</dbReference>
<evidence type="ECO:0000256" key="5">
    <source>
        <dbReference type="ARBA" id="ARBA00022525"/>
    </source>
</evidence>
<evidence type="ECO:0000256" key="8">
    <source>
        <dbReference type="ARBA" id="ARBA00022729"/>
    </source>
</evidence>
<evidence type="ECO:0000256" key="13">
    <source>
        <dbReference type="ARBA" id="ARBA00023145"/>
    </source>
</evidence>
<dbReference type="GO" id="GO:0008240">
    <property type="term" value="F:tripeptidyl-peptidase activity"/>
    <property type="evidence" value="ECO:0007669"/>
    <property type="project" value="UniProtKB-EC"/>
</dbReference>
<dbReference type="GO" id="GO:0005576">
    <property type="term" value="C:extracellular region"/>
    <property type="evidence" value="ECO:0007669"/>
    <property type="project" value="UniProtKB-SubCell"/>
</dbReference>
<keyword evidence="6 15" id="KW-0645">Protease</keyword>
<evidence type="ECO:0000313" key="18">
    <source>
        <dbReference type="EMBL" id="AEO71953.1"/>
    </source>
</evidence>
<dbReference type="SUPFAM" id="SSF52743">
    <property type="entry name" value="Subtilisin-like"/>
    <property type="match status" value="1"/>
</dbReference>
<dbReference type="MEROPS" id="S53.010"/>
<comment type="subcellular location">
    <subcellularLocation>
        <location evidence="3">Secreted</location>
        <location evidence="3">Extracellular space</location>
    </subcellularLocation>
</comment>
<protein>
    <recommendedName>
        <fullName evidence="4">tripeptidyl-peptidase II</fullName>
        <ecNumber evidence="4">3.4.14.10</ecNumber>
    </recommendedName>
</protein>
<dbReference type="CDD" id="cd11377">
    <property type="entry name" value="Pro-peptidase_S53"/>
    <property type="match status" value="1"/>
</dbReference>
<evidence type="ECO:0000256" key="10">
    <source>
        <dbReference type="ARBA" id="ARBA00022825"/>
    </source>
</evidence>
<evidence type="ECO:0000256" key="16">
    <source>
        <dbReference type="SAM" id="SignalP"/>
    </source>
</evidence>
<dbReference type="InterPro" id="IPR036852">
    <property type="entry name" value="Peptidase_S8/S53_dom_sf"/>
</dbReference>
<dbReference type="InterPro" id="IPR000209">
    <property type="entry name" value="Peptidase_S8/S53_dom"/>
</dbReference>
<dbReference type="EMBL" id="CP003014">
    <property type="protein sequence ID" value="AEO71953.1"/>
    <property type="molecule type" value="Genomic_DNA"/>
</dbReference>
<name>G2RGW8_THETT</name>
<keyword evidence="8 16" id="KW-0732">Signal</keyword>
<keyword evidence="5" id="KW-0964">Secreted</keyword>
<dbReference type="AlphaFoldDB" id="G2RGW8"/>
<dbReference type="InterPro" id="IPR015366">
    <property type="entry name" value="S53_propep"/>
</dbReference>
<dbReference type="FunFam" id="3.40.50.200:FF:000015">
    <property type="entry name" value="Tripeptidyl peptidase A"/>
    <property type="match status" value="1"/>
</dbReference>
<comment type="cofactor">
    <cofactor evidence="15">
        <name>Ca(2+)</name>
        <dbReference type="ChEBI" id="CHEBI:29108"/>
    </cofactor>
    <text evidence="15">Binds 1 Ca(2+) ion per subunit.</text>
</comment>
<dbReference type="Pfam" id="PF09286">
    <property type="entry name" value="Pro-kuma_activ"/>
    <property type="match status" value="1"/>
</dbReference>
<dbReference type="PROSITE" id="PS00138">
    <property type="entry name" value="SUBTILASE_SER"/>
    <property type="match status" value="1"/>
</dbReference>
<dbReference type="PANTHER" id="PTHR14218">
    <property type="entry name" value="PROTEASE S8 TRIPEPTIDYL PEPTIDASE I CLN2"/>
    <property type="match status" value="1"/>
</dbReference>
<evidence type="ECO:0000256" key="6">
    <source>
        <dbReference type="ARBA" id="ARBA00022670"/>
    </source>
</evidence>
<reference evidence="18 19" key="1">
    <citation type="journal article" date="2011" name="Nat. Biotechnol.">
        <title>Comparative genomic analysis of the thermophilic biomass-degrading fungi Myceliophthora thermophila and Thielavia terrestris.</title>
        <authorList>
            <person name="Berka R.M."/>
            <person name="Grigoriev I.V."/>
            <person name="Otillar R."/>
            <person name="Salamov A."/>
            <person name="Grimwood J."/>
            <person name="Reid I."/>
            <person name="Ishmael N."/>
            <person name="John T."/>
            <person name="Darmond C."/>
            <person name="Moisan M.-C."/>
            <person name="Henrissat B."/>
            <person name="Coutinho P.M."/>
            <person name="Lombard V."/>
            <person name="Natvig D.O."/>
            <person name="Lindquist E."/>
            <person name="Schmutz J."/>
            <person name="Lucas S."/>
            <person name="Harris P."/>
            <person name="Powlowski J."/>
            <person name="Bellemare A."/>
            <person name="Taylor D."/>
            <person name="Butler G."/>
            <person name="de Vries R.P."/>
            <person name="Allijn I.E."/>
            <person name="van den Brink J."/>
            <person name="Ushinsky S."/>
            <person name="Storms R."/>
            <person name="Powell A.J."/>
            <person name="Paulsen I.T."/>
            <person name="Elbourne L.D.H."/>
            <person name="Baker S.E."/>
            <person name="Magnuson J."/>
            <person name="LaBoissiere S."/>
            <person name="Clutterbuck A.J."/>
            <person name="Martinez D."/>
            <person name="Wogulis M."/>
            <person name="de Leon A.L."/>
            <person name="Rey M.W."/>
            <person name="Tsang A."/>
        </authorList>
    </citation>
    <scope>NUCLEOTIDE SEQUENCE [LARGE SCALE GENOMIC DNA]</scope>
    <source>
        <strain evidence="19">ATCC 38088 / NRRL 8126</strain>
    </source>
</reference>
<evidence type="ECO:0000313" key="19">
    <source>
        <dbReference type="Proteomes" id="UP000008181"/>
    </source>
</evidence>
<sequence length="602" mass="64821">MARSAMLLCPVLVLVLAAAASARVMDRVDGLPRGWQRQRAASPDDPIFLRIALKQQPERALALDQAVLDMSTPGHPNYGMHMTRDELRSYTAPSDTSVSVVTQWLREHAIQPWVDHDWVSFTTTVRIASELLDTQFAWYRYLEGTGAPVLRALAYSVPDRVAAHIDLVQPTTRFGHLGARRPTIFETFPLESGDDDAGPGTKNKFVEDDPSCALGVVTLSCLRFLYNIHYKPTASGANKVAFASFLEEYARYDDLATFEDVYMTGWQGLNFTVELVNGGDNDQHSKADSMEANLDAQYLLGISHPIPLVEYSVGGRGPLVPTANQPSPPGSNEPYLEFLLYMASLNDSALPQTISTSYGEEEQSVPRDYALKVCDMFKQLGARGVSVLFASGDSGPGNRCESNTNNATYFESTFPAGCPWVTAVGGTTGGTASNSPERAASFSSGGFSIYHAQPVWQRDAVGTYLEGIGQTYSQFFNRSGRGIPDISAQSQGFSVCNRGKWSSIGGTSASTPVVAGIVALLNAARKAQGKPPLGFLNPWLYNNSAAFTDITTGAAIGCASRAEFGGDGAWWNATTGWDPVTGLGTPLFDKLLELAAPGTNNA</sequence>
<evidence type="ECO:0000259" key="17">
    <source>
        <dbReference type="PROSITE" id="PS51695"/>
    </source>
</evidence>
<evidence type="ECO:0000256" key="4">
    <source>
        <dbReference type="ARBA" id="ARBA00012462"/>
    </source>
</evidence>
<organism evidence="18 19">
    <name type="scientific">Thermothielavioides terrestris (strain ATCC 38088 / NRRL 8126)</name>
    <name type="common">Thielavia terrestris</name>
    <dbReference type="NCBI Taxonomy" id="578455"/>
    <lineage>
        <taxon>Eukaryota</taxon>
        <taxon>Fungi</taxon>
        <taxon>Dikarya</taxon>
        <taxon>Ascomycota</taxon>
        <taxon>Pezizomycotina</taxon>
        <taxon>Sordariomycetes</taxon>
        <taxon>Sordariomycetidae</taxon>
        <taxon>Sordariales</taxon>
        <taxon>Chaetomiaceae</taxon>
        <taxon>Thermothielavioides</taxon>
        <taxon>Thermothielavioides terrestris</taxon>
    </lineage>
</organism>
<keyword evidence="11 15" id="KW-0106">Calcium</keyword>
<dbReference type="GeneID" id="11522174"/>
<accession>G2RGW8</accession>
<keyword evidence="12" id="KW-0843">Virulence</keyword>
<dbReference type="Proteomes" id="UP000008181">
    <property type="component" value="Chromosome 6"/>
</dbReference>
<dbReference type="Pfam" id="PF00082">
    <property type="entry name" value="Peptidase_S8"/>
    <property type="match status" value="1"/>
</dbReference>
<keyword evidence="19" id="KW-1185">Reference proteome</keyword>
<comment type="catalytic activity">
    <reaction evidence="1">
        <text>Release of an N-terminal tripeptide from a polypeptide.</text>
        <dbReference type="EC" id="3.4.14.10"/>
    </reaction>
</comment>
<dbReference type="GO" id="GO:0006508">
    <property type="term" value="P:proteolysis"/>
    <property type="evidence" value="ECO:0007669"/>
    <property type="project" value="UniProtKB-KW"/>
</dbReference>
<dbReference type="KEGG" id="ttt:THITE_159718"/>
<dbReference type="InterPro" id="IPR030400">
    <property type="entry name" value="Sedolisin_dom"/>
</dbReference>
<dbReference type="CDD" id="cd04056">
    <property type="entry name" value="Peptidases_S53"/>
    <property type="match status" value="1"/>
</dbReference>
<dbReference type="GO" id="GO:0004252">
    <property type="term" value="F:serine-type endopeptidase activity"/>
    <property type="evidence" value="ECO:0007669"/>
    <property type="project" value="UniProtKB-UniRule"/>
</dbReference>
<feature type="chain" id="PRO_5003437277" description="tripeptidyl-peptidase II" evidence="16">
    <location>
        <begin position="23"/>
        <end position="602"/>
    </location>
</feature>
<dbReference type="HOGENOM" id="CLU_013783_3_0_1"/>
<feature type="binding site" evidence="15">
    <location>
        <position position="549"/>
    </location>
    <ligand>
        <name>Ca(2+)</name>
        <dbReference type="ChEBI" id="CHEBI:29108"/>
    </ligand>
</feature>
<dbReference type="SMART" id="SM00944">
    <property type="entry name" value="Pro-kuma_activ"/>
    <property type="match status" value="1"/>
</dbReference>